<keyword evidence="11" id="KW-0732">Signal</keyword>
<evidence type="ECO:0000256" key="4">
    <source>
        <dbReference type="ARBA" id="ARBA00022723"/>
    </source>
</evidence>
<dbReference type="GO" id="GO:0004497">
    <property type="term" value="F:monooxygenase activity"/>
    <property type="evidence" value="ECO:0007669"/>
    <property type="project" value="UniProtKB-KW"/>
</dbReference>
<dbReference type="GO" id="GO:0005506">
    <property type="term" value="F:iron ion binding"/>
    <property type="evidence" value="ECO:0007669"/>
    <property type="project" value="InterPro"/>
</dbReference>
<evidence type="ECO:0000313" key="12">
    <source>
        <dbReference type="Proteomes" id="UP001652600"/>
    </source>
</evidence>
<evidence type="ECO:0000256" key="8">
    <source>
        <dbReference type="PIRSR" id="PIRSR602401-1"/>
    </source>
</evidence>
<keyword evidence="10" id="KW-1133">Transmembrane helix</keyword>
<protein>
    <submittedName>
        <fullName evidence="13">Cytochrome P450 71B19-like</fullName>
    </submittedName>
</protein>
<feature type="binding site" description="axial binding residue" evidence="8">
    <location>
        <position position="443"/>
    </location>
    <ligand>
        <name>heme</name>
        <dbReference type="ChEBI" id="CHEBI:30413"/>
    </ligand>
    <ligandPart>
        <name>Fe</name>
        <dbReference type="ChEBI" id="CHEBI:18248"/>
    </ligandPart>
</feature>
<dbReference type="InterPro" id="IPR001128">
    <property type="entry name" value="Cyt_P450"/>
</dbReference>
<dbReference type="PRINTS" id="PR00385">
    <property type="entry name" value="P450"/>
</dbReference>
<dbReference type="AlphaFoldDB" id="A0A1S3BF10"/>
<dbReference type="GO" id="GO:0016705">
    <property type="term" value="F:oxidoreductase activity, acting on paired donors, with incorporation or reduction of molecular oxygen"/>
    <property type="evidence" value="ECO:0007669"/>
    <property type="project" value="InterPro"/>
</dbReference>
<dbReference type="eggNOG" id="KOG0156">
    <property type="taxonomic scope" value="Eukaryota"/>
</dbReference>
<evidence type="ECO:0000256" key="2">
    <source>
        <dbReference type="ARBA" id="ARBA00010617"/>
    </source>
</evidence>
<evidence type="ECO:0000256" key="6">
    <source>
        <dbReference type="ARBA" id="ARBA00023004"/>
    </source>
</evidence>
<dbReference type="GeneID" id="103488949"/>
<dbReference type="InParanoid" id="A0A1S3BF10"/>
<evidence type="ECO:0000313" key="13">
    <source>
        <dbReference type="RefSeq" id="XP_008446135.2"/>
    </source>
</evidence>
<reference evidence="13" key="1">
    <citation type="submission" date="2025-08" db="UniProtKB">
        <authorList>
            <consortium name="RefSeq"/>
        </authorList>
    </citation>
    <scope>IDENTIFICATION</scope>
    <source>
        <tissue evidence="13">Stem</tissue>
    </source>
</reference>
<gene>
    <name evidence="13" type="primary">LOC103488949</name>
</gene>
<dbReference type="InterPro" id="IPR017972">
    <property type="entry name" value="Cyt_P450_CS"/>
</dbReference>
<evidence type="ECO:0000256" key="5">
    <source>
        <dbReference type="ARBA" id="ARBA00023002"/>
    </source>
</evidence>
<dbReference type="InterPro" id="IPR036396">
    <property type="entry name" value="Cyt_P450_sf"/>
</dbReference>
<dbReference type="Pfam" id="PF00067">
    <property type="entry name" value="p450"/>
    <property type="match status" value="1"/>
</dbReference>
<evidence type="ECO:0000256" key="1">
    <source>
        <dbReference type="ARBA" id="ARBA00001971"/>
    </source>
</evidence>
<keyword evidence="12" id="KW-1185">Reference proteome</keyword>
<name>A0A1S3BF10_CUCME</name>
<keyword evidence="7 9" id="KW-0503">Monooxygenase</keyword>
<dbReference type="PROSITE" id="PS00086">
    <property type="entry name" value="CYTOCHROME_P450"/>
    <property type="match status" value="1"/>
</dbReference>
<dbReference type="PRINTS" id="PR00463">
    <property type="entry name" value="EP450I"/>
</dbReference>
<dbReference type="GO" id="GO:0020037">
    <property type="term" value="F:heme binding"/>
    <property type="evidence" value="ECO:0007669"/>
    <property type="project" value="InterPro"/>
</dbReference>
<dbReference type="CDD" id="cd11072">
    <property type="entry name" value="CYP71-like"/>
    <property type="match status" value="1"/>
</dbReference>
<dbReference type="InterPro" id="IPR002401">
    <property type="entry name" value="Cyt_P450_E_grp-I"/>
</dbReference>
<dbReference type="PANTHER" id="PTHR47955:SF19">
    <property type="entry name" value="CYTOCHROME P450 71A9-LIKE ISOFORM X1"/>
    <property type="match status" value="1"/>
</dbReference>
<keyword evidence="6 8" id="KW-0408">Iron</keyword>
<keyword evidence="10" id="KW-0812">Transmembrane</keyword>
<evidence type="ECO:0000256" key="9">
    <source>
        <dbReference type="RuleBase" id="RU000461"/>
    </source>
</evidence>
<proteinExistence type="inferred from homology"/>
<dbReference type="PANTHER" id="PTHR47955">
    <property type="entry name" value="CYTOCHROME P450 FAMILY 71 PROTEIN"/>
    <property type="match status" value="1"/>
</dbReference>
<keyword evidence="10" id="KW-0472">Membrane</keyword>
<sequence>MSLLPLILLSSLLLLIILKWMKNRNRKKGNFPPSPPKLPIIGNLHQLGKLPHKSLWHLSQLYGPIISLNLGGIQTIIISSADAARGFLKTHDLQTCSRPQTESARKLTHDFHDIAFSPYGDYWREVRKVCVLELFSLKRLKSYQPIIEHEMNSLIESISESASCGDVVDLTEKSMAFTAAIIFRIAFGKKVCKGDGFHEVVNEAEALLGSYSAYELFPNLVGKAIEWFSGYQKRLNKVYNELNSLFQEVIDEHLCVGRDHEAKEDDIIDVLLGLGEKQDQSASSNLSITHDHIKGILLNIFLGGLDTSSITIVWAMAELAKKPKLMKKAQQEIRSHMKNNRGNITDKEIEQCQYLKMIVKETLRLHPPAPLLLPRQVMSHFEMEGFDFYPKMMVQINAWAIARDPKCWKDPEEFIPERFAGSCIDFRGQHFELLPFGAGRRICPAINLGIKNVEVALANLLYHFDWKLPEGMKEEDLDMEESLGFSLTIYKKLPLKLVPLPYIT</sequence>
<evidence type="ECO:0000256" key="11">
    <source>
        <dbReference type="SAM" id="SignalP"/>
    </source>
</evidence>
<dbReference type="RefSeq" id="XP_008446135.2">
    <property type="nucleotide sequence ID" value="XM_008447913.3"/>
</dbReference>
<comment type="similarity">
    <text evidence="2 9">Belongs to the cytochrome P450 family.</text>
</comment>
<dbReference type="KEGG" id="cmo:103488949"/>
<dbReference type="Proteomes" id="UP001652600">
    <property type="component" value="Chromosome 10"/>
</dbReference>
<feature type="transmembrane region" description="Helical" evidence="10">
    <location>
        <begin position="296"/>
        <end position="317"/>
    </location>
</feature>
<dbReference type="Gene3D" id="1.10.630.10">
    <property type="entry name" value="Cytochrome P450"/>
    <property type="match status" value="1"/>
</dbReference>
<evidence type="ECO:0000256" key="3">
    <source>
        <dbReference type="ARBA" id="ARBA00022617"/>
    </source>
</evidence>
<evidence type="ECO:0000256" key="7">
    <source>
        <dbReference type="ARBA" id="ARBA00023033"/>
    </source>
</evidence>
<feature type="signal peptide" evidence="11">
    <location>
        <begin position="1"/>
        <end position="21"/>
    </location>
</feature>
<evidence type="ECO:0000256" key="10">
    <source>
        <dbReference type="SAM" id="Phobius"/>
    </source>
</evidence>
<comment type="cofactor">
    <cofactor evidence="1 8">
        <name>heme</name>
        <dbReference type="ChEBI" id="CHEBI:30413"/>
    </cofactor>
</comment>
<feature type="chain" id="PRO_5044565210" evidence="11">
    <location>
        <begin position="22"/>
        <end position="504"/>
    </location>
</feature>
<accession>A0A1S3BF10</accession>
<organism evidence="12 13">
    <name type="scientific">Cucumis melo</name>
    <name type="common">Muskmelon</name>
    <dbReference type="NCBI Taxonomy" id="3656"/>
    <lineage>
        <taxon>Eukaryota</taxon>
        <taxon>Viridiplantae</taxon>
        <taxon>Streptophyta</taxon>
        <taxon>Embryophyta</taxon>
        <taxon>Tracheophyta</taxon>
        <taxon>Spermatophyta</taxon>
        <taxon>Magnoliopsida</taxon>
        <taxon>eudicotyledons</taxon>
        <taxon>Gunneridae</taxon>
        <taxon>Pentapetalae</taxon>
        <taxon>rosids</taxon>
        <taxon>fabids</taxon>
        <taxon>Cucurbitales</taxon>
        <taxon>Cucurbitaceae</taxon>
        <taxon>Benincaseae</taxon>
        <taxon>Cucumis</taxon>
    </lineage>
</organism>
<keyword evidence="4 8" id="KW-0479">Metal-binding</keyword>
<keyword evidence="5 9" id="KW-0560">Oxidoreductase</keyword>
<dbReference type="SUPFAM" id="SSF48264">
    <property type="entry name" value="Cytochrome P450"/>
    <property type="match status" value="1"/>
</dbReference>
<keyword evidence="3 8" id="KW-0349">Heme</keyword>
<dbReference type="Gramene" id="MELO3C011928.2.1">
    <property type="protein sequence ID" value="MELO3C011928.2.1"/>
    <property type="gene ID" value="MELO3C011928.2"/>
</dbReference>